<dbReference type="InterPro" id="IPR036196">
    <property type="entry name" value="Ptyr_pPase_sf"/>
</dbReference>
<dbReference type="InterPro" id="IPR017867">
    <property type="entry name" value="Tyr_phospatase_low_mol_wt"/>
</dbReference>
<organism evidence="8 9">
    <name type="scientific">Virgibacillus massiliensis</name>
    <dbReference type="NCBI Taxonomy" id="1462526"/>
    <lineage>
        <taxon>Bacteria</taxon>
        <taxon>Bacillati</taxon>
        <taxon>Bacillota</taxon>
        <taxon>Bacilli</taxon>
        <taxon>Bacillales</taxon>
        <taxon>Bacillaceae</taxon>
        <taxon>Virgibacillus</taxon>
    </lineage>
</organism>
<feature type="active site" description="Nucleophile" evidence="6">
    <location>
        <position position="8"/>
    </location>
</feature>
<feature type="active site" evidence="6">
    <location>
        <position position="14"/>
    </location>
</feature>
<keyword evidence="4" id="KW-0904">Protein phosphatase</keyword>
<comment type="catalytic activity">
    <reaction evidence="5">
        <text>O-phospho-L-tyrosyl-[protein] + H2O = L-tyrosyl-[protein] + phosphate</text>
        <dbReference type="Rhea" id="RHEA:10684"/>
        <dbReference type="Rhea" id="RHEA-COMP:10136"/>
        <dbReference type="Rhea" id="RHEA-COMP:20101"/>
        <dbReference type="ChEBI" id="CHEBI:15377"/>
        <dbReference type="ChEBI" id="CHEBI:43474"/>
        <dbReference type="ChEBI" id="CHEBI:46858"/>
        <dbReference type="ChEBI" id="CHEBI:61978"/>
        <dbReference type="EC" id="3.1.3.48"/>
    </reaction>
</comment>
<protein>
    <recommendedName>
        <fullName evidence="2">protein-tyrosine-phosphatase</fullName>
        <ecNumber evidence="2">3.1.3.48</ecNumber>
    </recommendedName>
</protein>
<dbReference type="eggNOG" id="COG0394">
    <property type="taxonomic scope" value="Bacteria"/>
</dbReference>
<dbReference type="InterPro" id="IPR050438">
    <property type="entry name" value="LMW_PTPase"/>
</dbReference>
<comment type="similarity">
    <text evidence="1">Belongs to the low molecular weight phosphotyrosine protein phosphatase family.</text>
</comment>
<name>A0A024QHN8_9BACI</name>
<dbReference type="FunFam" id="3.40.50.2300:FF:000113">
    <property type="entry name" value="Low molecular weight protein-tyrosine-phosphatase"/>
    <property type="match status" value="1"/>
</dbReference>
<dbReference type="Gene3D" id="3.40.50.2300">
    <property type="match status" value="1"/>
</dbReference>
<keyword evidence="9" id="KW-1185">Reference proteome</keyword>
<dbReference type="PANTHER" id="PTHR11717">
    <property type="entry name" value="LOW MOLECULAR WEIGHT PROTEIN TYROSINE PHOSPHATASE"/>
    <property type="match status" value="1"/>
</dbReference>
<accession>A0A024QHN8</accession>
<dbReference type="Proteomes" id="UP000028875">
    <property type="component" value="Unassembled WGS sequence"/>
</dbReference>
<dbReference type="SUPFAM" id="SSF52788">
    <property type="entry name" value="Phosphotyrosine protein phosphatases I"/>
    <property type="match status" value="1"/>
</dbReference>
<dbReference type="Pfam" id="PF01451">
    <property type="entry name" value="LMWPc"/>
    <property type="match status" value="1"/>
</dbReference>
<dbReference type="InterPro" id="IPR023485">
    <property type="entry name" value="Ptyr_pPase"/>
</dbReference>
<evidence type="ECO:0000256" key="4">
    <source>
        <dbReference type="ARBA" id="ARBA00022912"/>
    </source>
</evidence>
<evidence type="ECO:0000313" key="8">
    <source>
        <dbReference type="EMBL" id="CDQ42053.1"/>
    </source>
</evidence>
<evidence type="ECO:0000256" key="5">
    <source>
        <dbReference type="ARBA" id="ARBA00051722"/>
    </source>
</evidence>
<evidence type="ECO:0000313" key="9">
    <source>
        <dbReference type="Proteomes" id="UP000028875"/>
    </source>
</evidence>
<sequence>MIRVLFACLGNICRSPMAEAIFLDLIKKDRLTEYITVDSAGTGSWHMGEEPHQETKEILTNNNISWKGLVARQVDASDVNQFDYIIAMDDQNKHDLLQLFGASQQPIIIAKLMDFVNQPEKSNIPDPYYTGNFSDTYQLVLEGCQQLLQFIKEKHSIS</sequence>
<proteinExistence type="inferred from homology"/>
<reference evidence="8 9" key="1">
    <citation type="submission" date="2014-03" db="EMBL/GenBank/DDBJ databases">
        <authorList>
            <person name="Urmite Genomes U."/>
        </authorList>
    </citation>
    <scope>NUCLEOTIDE SEQUENCE [LARGE SCALE GENOMIC DNA]</scope>
    <source>
        <strain evidence="8 9">Vm-5</strain>
    </source>
</reference>
<dbReference type="SMART" id="SM00226">
    <property type="entry name" value="LMWPc"/>
    <property type="match status" value="1"/>
</dbReference>
<dbReference type="PANTHER" id="PTHR11717:SF7">
    <property type="entry name" value="LOW MOLECULAR WEIGHT PHOSPHOTYROSINE PROTEIN PHOSPHATASE"/>
    <property type="match status" value="1"/>
</dbReference>
<evidence type="ECO:0000256" key="2">
    <source>
        <dbReference type="ARBA" id="ARBA00013064"/>
    </source>
</evidence>
<feature type="domain" description="Phosphotyrosine protein phosphatase I" evidence="7">
    <location>
        <begin position="2"/>
        <end position="150"/>
    </location>
</feature>
<dbReference type="CDD" id="cd16343">
    <property type="entry name" value="LMWPTP"/>
    <property type="match status" value="1"/>
</dbReference>
<evidence type="ECO:0000259" key="7">
    <source>
        <dbReference type="SMART" id="SM00226"/>
    </source>
</evidence>
<dbReference type="OrthoDB" id="9784339at2"/>
<keyword evidence="3" id="KW-0378">Hydrolase</keyword>
<dbReference type="EC" id="3.1.3.48" evidence="2"/>
<reference evidence="9" key="2">
    <citation type="submission" date="2014-05" db="EMBL/GenBank/DDBJ databases">
        <title>Draft genome sequence of Virgibacillus massiliensis Vm-5.</title>
        <authorList>
            <person name="Khelaifia S."/>
            <person name="Croce O."/>
            <person name="Lagier J.C."/>
            <person name="Raoult D."/>
        </authorList>
    </citation>
    <scope>NUCLEOTIDE SEQUENCE [LARGE SCALE GENOMIC DNA]</scope>
    <source>
        <strain evidence="9">Vm-5</strain>
    </source>
</reference>
<dbReference type="STRING" id="1462526.BN990_04433"/>
<dbReference type="AlphaFoldDB" id="A0A024QHN8"/>
<dbReference type="RefSeq" id="WP_021290625.1">
    <property type="nucleotide sequence ID" value="NZ_BNER01000005.1"/>
</dbReference>
<evidence type="ECO:0000256" key="6">
    <source>
        <dbReference type="PIRSR" id="PIRSR617867-1"/>
    </source>
</evidence>
<comment type="caution">
    <text evidence="8">The sequence shown here is derived from an EMBL/GenBank/DDBJ whole genome shotgun (WGS) entry which is preliminary data.</text>
</comment>
<dbReference type="PRINTS" id="PR00719">
    <property type="entry name" value="LMWPTPASE"/>
</dbReference>
<feature type="active site" description="Proton donor" evidence="6">
    <location>
        <position position="126"/>
    </location>
</feature>
<dbReference type="GO" id="GO:0004725">
    <property type="term" value="F:protein tyrosine phosphatase activity"/>
    <property type="evidence" value="ECO:0007669"/>
    <property type="project" value="UniProtKB-EC"/>
</dbReference>
<dbReference type="EMBL" id="CCDP010000004">
    <property type="protein sequence ID" value="CDQ42053.1"/>
    <property type="molecule type" value="Genomic_DNA"/>
</dbReference>
<gene>
    <name evidence="8" type="primary">yfkJ</name>
    <name evidence="8" type="ORF">BN990_04433</name>
</gene>
<evidence type="ECO:0000256" key="1">
    <source>
        <dbReference type="ARBA" id="ARBA00011063"/>
    </source>
</evidence>
<evidence type="ECO:0000256" key="3">
    <source>
        <dbReference type="ARBA" id="ARBA00022801"/>
    </source>
</evidence>